<dbReference type="EMBL" id="MU842918">
    <property type="protein sequence ID" value="KAK2026276.1"/>
    <property type="molecule type" value="Genomic_DNA"/>
</dbReference>
<evidence type="ECO:0000313" key="2">
    <source>
        <dbReference type="EMBL" id="KAK2026276.1"/>
    </source>
</evidence>
<keyword evidence="1" id="KW-0732">Signal</keyword>
<reference evidence="2" key="1">
    <citation type="submission" date="2021-06" db="EMBL/GenBank/DDBJ databases">
        <title>Comparative genomics, transcriptomics and evolutionary studies reveal genomic signatures of adaptation to plant cell wall in hemibiotrophic fungi.</title>
        <authorList>
            <consortium name="DOE Joint Genome Institute"/>
            <person name="Baroncelli R."/>
            <person name="Diaz J.F."/>
            <person name="Benocci T."/>
            <person name="Peng M."/>
            <person name="Battaglia E."/>
            <person name="Haridas S."/>
            <person name="Andreopoulos W."/>
            <person name="Labutti K."/>
            <person name="Pangilinan J."/>
            <person name="Floch G.L."/>
            <person name="Makela M.R."/>
            <person name="Henrissat B."/>
            <person name="Grigoriev I.V."/>
            <person name="Crouch J.A."/>
            <person name="De Vries R.P."/>
            <person name="Sukno S.A."/>
            <person name="Thon M.R."/>
        </authorList>
    </citation>
    <scope>NUCLEOTIDE SEQUENCE</scope>
    <source>
        <strain evidence="2">MAFF235873</strain>
    </source>
</reference>
<evidence type="ECO:0000256" key="1">
    <source>
        <dbReference type="SAM" id="SignalP"/>
    </source>
</evidence>
<keyword evidence="3" id="KW-1185">Reference proteome</keyword>
<protein>
    <submittedName>
        <fullName evidence="2">Uncharacterized protein</fullName>
    </submittedName>
</protein>
<gene>
    <name evidence="2" type="ORF">LX32DRAFT_641997</name>
</gene>
<accession>A0AAD9LXS2</accession>
<organism evidence="2 3">
    <name type="scientific">Colletotrichum zoysiae</name>
    <dbReference type="NCBI Taxonomy" id="1216348"/>
    <lineage>
        <taxon>Eukaryota</taxon>
        <taxon>Fungi</taxon>
        <taxon>Dikarya</taxon>
        <taxon>Ascomycota</taxon>
        <taxon>Pezizomycotina</taxon>
        <taxon>Sordariomycetes</taxon>
        <taxon>Hypocreomycetidae</taxon>
        <taxon>Glomerellales</taxon>
        <taxon>Glomerellaceae</taxon>
        <taxon>Colletotrichum</taxon>
        <taxon>Colletotrichum graminicola species complex</taxon>
    </lineage>
</organism>
<proteinExistence type="predicted"/>
<evidence type="ECO:0000313" key="3">
    <source>
        <dbReference type="Proteomes" id="UP001232148"/>
    </source>
</evidence>
<comment type="caution">
    <text evidence="2">The sequence shown here is derived from an EMBL/GenBank/DDBJ whole genome shotgun (WGS) entry which is preliminary data.</text>
</comment>
<dbReference type="Proteomes" id="UP001232148">
    <property type="component" value="Unassembled WGS sequence"/>
</dbReference>
<feature type="signal peptide" evidence="1">
    <location>
        <begin position="1"/>
        <end position="17"/>
    </location>
</feature>
<name>A0AAD9LXS2_9PEZI</name>
<sequence length="147" mass="15608">MLFIHTIASLILGLGVAAIPAPAPHPEAEPIIDDFEPRWSSFGLSPRDLSSVTASSSPTAETPAPVPSPIVSCATVDCQSGYVCREIEGRIGCYEQQMCGKGYCPWGTSCCNRSCSVCTPANVSCTQQICNKPDKFEAPVEVTNLLL</sequence>
<feature type="chain" id="PRO_5042135580" evidence="1">
    <location>
        <begin position="18"/>
        <end position="147"/>
    </location>
</feature>
<dbReference type="AlphaFoldDB" id="A0AAD9LXS2"/>